<evidence type="ECO:0000313" key="4">
    <source>
        <dbReference type="EMBL" id="KGX87099.1"/>
    </source>
</evidence>
<name>A0A0A5G4Y5_9BACI</name>
<dbReference type="GO" id="GO:0008080">
    <property type="term" value="F:N-acetyltransferase activity"/>
    <property type="evidence" value="ECO:0007669"/>
    <property type="project" value="InterPro"/>
</dbReference>
<reference evidence="4 5" key="1">
    <citation type="submission" date="2013-08" db="EMBL/GenBank/DDBJ databases">
        <authorList>
            <person name="Huang J."/>
            <person name="Wang G."/>
        </authorList>
    </citation>
    <scope>NUCLEOTIDE SEQUENCE [LARGE SCALE GENOMIC DNA]</scope>
    <source>
        <strain evidence="4 5">BH030004</strain>
    </source>
</reference>
<sequence>MYTYFNGFIIREGIDGFDESALKALYIDAGWVGNNTPKWQDEKFKLAFENSTWAFTVWNDEELVGMVRVLSDKIMFATILDLIIKHPYRKHGIGKKLVESCMSKLPHGTWYAHTTSNNYSFYEKCGLKLQNPSESGNCVYFGRRKAREEGHL</sequence>
<keyword evidence="2" id="KW-0012">Acyltransferase</keyword>
<dbReference type="CDD" id="cd04301">
    <property type="entry name" value="NAT_SF"/>
    <property type="match status" value="1"/>
</dbReference>
<dbReference type="Proteomes" id="UP000030403">
    <property type="component" value="Unassembled WGS sequence"/>
</dbReference>
<dbReference type="InterPro" id="IPR000182">
    <property type="entry name" value="GNAT_dom"/>
</dbReference>
<accession>A0A0A5G4Y5</accession>
<dbReference type="GO" id="GO:0005737">
    <property type="term" value="C:cytoplasm"/>
    <property type="evidence" value="ECO:0007669"/>
    <property type="project" value="TreeGrafter"/>
</dbReference>
<feature type="domain" description="N-acetyltransferase" evidence="3">
    <location>
        <begin position="8"/>
        <end position="152"/>
    </location>
</feature>
<dbReference type="InterPro" id="IPR045039">
    <property type="entry name" value="NSI-like"/>
</dbReference>
<evidence type="ECO:0000256" key="2">
    <source>
        <dbReference type="ARBA" id="ARBA00023315"/>
    </source>
</evidence>
<protein>
    <submittedName>
        <fullName evidence="4">Acetyltransferase</fullName>
    </submittedName>
</protein>
<dbReference type="STRING" id="1385511.GCA_000425225_03326"/>
<dbReference type="PROSITE" id="PS51186">
    <property type="entry name" value="GNAT"/>
    <property type="match status" value="1"/>
</dbReference>
<dbReference type="AlphaFoldDB" id="A0A0A5G4Y5"/>
<dbReference type="OrthoDB" id="3216107at2"/>
<dbReference type="Gene3D" id="3.40.630.30">
    <property type="match status" value="1"/>
</dbReference>
<keyword evidence="1 4" id="KW-0808">Transferase</keyword>
<proteinExistence type="predicted"/>
<evidence type="ECO:0000259" key="3">
    <source>
        <dbReference type="PROSITE" id="PS51186"/>
    </source>
</evidence>
<dbReference type="RefSeq" id="WP_027446932.1">
    <property type="nucleotide sequence ID" value="NZ_AULJ01000043.1"/>
</dbReference>
<dbReference type="InterPro" id="IPR016181">
    <property type="entry name" value="Acyl_CoA_acyltransferase"/>
</dbReference>
<dbReference type="PANTHER" id="PTHR43626">
    <property type="entry name" value="ACYL-COA N-ACYLTRANSFERASE"/>
    <property type="match status" value="1"/>
</dbReference>
<comment type="caution">
    <text evidence="4">The sequence shown here is derived from an EMBL/GenBank/DDBJ whole genome shotgun (WGS) entry which is preliminary data.</text>
</comment>
<evidence type="ECO:0000256" key="1">
    <source>
        <dbReference type="ARBA" id="ARBA00022679"/>
    </source>
</evidence>
<dbReference type="EMBL" id="AVPF01000026">
    <property type="protein sequence ID" value="KGX87099.1"/>
    <property type="molecule type" value="Genomic_DNA"/>
</dbReference>
<organism evidence="4 5">
    <name type="scientific">Pontibacillus marinus BH030004 = DSM 16465</name>
    <dbReference type="NCBI Taxonomy" id="1385511"/>
    <lineage>
        <taxon>Bacteria</taxon>
        <taxon>Bacillati</taxon>
        <taxon>Bacillota</taxon>
        <taxon>Bacilli</taxon>
        <taxon>Bacillales</taxon>
        <taxon>Bacillaceae</taxon>
        <taxon>Pontibacillus</taxon>
    </lineage>
</organism>
<gene>
    <name evidence="4" type="ORF">N783_10280</name>
</gene>
<dbReference type="Pfam" id="PF00583">
    <property type="entry name" value="Acetyltransf_1"/>
    <property type="match status" value="1"/>
</dbReference>
<keyword evidence="5" id="KW-1185">Reference proteome</keyword>
<dbReference type="PANTHER" id="PTHR43626:SF4">
    <property type="entry name" value="GCN5-RELATED N-ACETYLTRANSFERASE 2, CHLOROPLASTIC"/>
    <property type="match status" value="1"/>
</dbReference>
<evidence type="ECO:0000313" key="5">
    <source>
        <dbReference type="Proteomes" id="UP000030403"/>
    </source>
</evidence>
<dbReference type="eggNOG" id="COG0454">
    <property type="taxonomic scope" value="Bacteria"/>
</dbReference>
<dbReference type="SUPFAM" id="SSF55729">
    <property type="entry name" value="Acyl-CoA N-acyltransferases (Nat)"/>
    <property type="match status" value="1"/>
</dbReference>